<name>A0ABY3UU51_MYCLN</name>
<evidence type="ECO:0000313" key="2">
    <source>
        <dbReference type="Proteomes" id="UP001055171"/>
    </source>
</evidence>
<dbReference type="EMBL" id="CP092423">
    <property type="protein sequence ID" value="ULP42078.1"/>
    <property type="molecule type" value="Genomic_DNA"/>
</dbReference>
<accession>A0ABY3UU51</accession>
<organism evidence="1 2">
    <name type="scientific">Mycobacterium lentiflavum</name>
    <dbReference type="NCBI Taxonomy" id="141349"/>
    <lineage>
        <taxon>Bacteria</taxon>
        <taxon>Bacillati</taxon>
        <taxon>Actinomycetota</taxon>
        <taxon>Actinomycetes</taxon>
        <taxon>Mycobacteriales</taxon>
        <taxon>Mycobacteriaceae</taxon>
        <taxon>Mycobacterium</taxon>
        <taxon>Mycobacterium simiae complex</taxon>
    </lineage>
</organism>
<proteinExistence type="predicted"/>
<reference evidence="1" key="1">
    <citation type="submission" date="2022-08" db="EMBL/GenBank/DDBJ databases">
        <title>Complete genome sequence of 14 non-tuberculosis mycobacteria type-strains.</title>
        <authorList>
            <person name="Igarashi Y."/>
            <person name="Osugi A."/>
            <person name="Mitarai S."/>
        </authorList>
    </citation>
    <scope>NUCLEOTIDE SEQUENCE</scope>
    <source>
        <strain evidence="1">ATCC 51985</strain>
    </source>
</reference>
<sequence length="254" mass="27801">MRIRESLLDTFPGRLFIRDMWLSGGFDTPEHLIRAAASAVGRYLYSGGCLDVADFDVNDSELRQLDAVSLAALTALPTFDSPQIHQGTLGTLRAPNVRNRNPLSALPDGAFWTSTPVTADEDSWTLCGENLRREMPRWEIYFDIARVRVARIESARDWADLIDSNTVAANGCKYPDWPAIAQSWDAVHLSPTGLLLAHPQISTTPFSSADGSGHVHSQTGPYASVGDWSSVSTAWLHEPPKSEFTRAPAPIDPG</sequence>
<keyword evidence="2" id="KW-1185">Reference proteome</keyword>
<protein>
    <submittedName>
        <fullName evidence="1">Uncharacterized protein</fullName>
    </submittedName>
</protein>
<dbReference type="RefSeq" id="WP_239721356.1">
    <property type="nucleotide sequence ID" value="NZ_CP092423.2"/>
</dbReference>
<evidence type="ECO:0000313" key="1">
    <source>
        <dbReference type="EMBL" id="ULP42078.1"/>
    </source>
</evidence>
<gene>
    <name evidence="1" type="ORF">MJO58_25265</name>
</gene>
<dbReference type="Proteomes" id="UP001055171">
    <property type="component" value="Chromosome"/>
</dbReference>